<feature type="region of interest" description="Disordered" evidence="1">
    <location>
        <begin position="28"/>
        <end position="52"/>
    </location>
</feature>
<feature type="compositionally biased region" description="Low complexity" evidence="1">
    <location>
        <begin position="39"/>
        <end position="52"/>
    </location>
</feature>
<sequence length="88" mass="9647">MEAVVRVHKRGICSPIWPSTGAFWKSRSRSRLKVKEKPQPLSSSSSSRAPSSHPSIILFLLQSCFSSPSDSVRRPEVGCGGLNYCPES</sequence>
<evidence type="ECO:0000256" key="1">
    <source>
        <dbReference type="SAM" id="MobiDB-lite"/>
    </source>
</evidence>
<name>A0ABP0YCS7_9ROSI</name>
<organism evidence="2 3">
    <name type="scientific">Citrullus colocynthis</name>
    <name type="common">colocynth</name>
    <dbReference type="NCBI Taxonomy" id="252529"/>
    <lineage>
        <taxon>Eukaryota</taxon>
        <taxon>Viridiplantae</taxon>
        <taxon>Streptophyta</taxon>
        <taxon>Embryophyta</taxon>
        <taxon>Tracheophyta</taxon>
        <taxon>Spermatophyta</taxon>
        <taxon>Magnoliopsida</taxon>
        <taxon>eudicotyledons</taxon>
        <taxon>Gunneridae</taxon>
        <taxon>Pentapetalae</taxon>
        <taxon>rosids</taxon>
        <taxon>fabids</taxon>
        <taxon>Cucurbitales</taxon>
        <taxon>Cucurbitaceae</taxon>
        <taxon>Benincaseae</taxon>
        <taxon>Citrullus</taxon>
    </lineage>
</organism>
<reference evidence="2 3" key="1">
    <citation type="submission" date="2024-03" db="EMBL/GenBank/DDBJ databases">
        <authorList>
            <person name="Gkanogiannis A."/>
            <person name="Becerra Lopez-Lavalle L."/>
        </authorList>
    </citation>
    <scope>NUCLEOTIDE SEQUENCE [LARGE SCALE GENOMIC DNA]</scope>
</reference>
<dbReference type="EMBL" id="OZ021737">
    <property type="protein sequence ID" value="CAK9316911.1"/>
    <property type="molecule type" value="Genomic_DNA"/>
</dbReference>
<gene>
    <name evidence="2" type="ORF">CITCOLO1_LOCUS8793</name>
</gene>
<evidence type="ECO:0000313" key="3">
    <source>
        <dbReference type="Proteomes" id="UP001642487"/>
    </source>
</evidence>
<proteinExistence type="predicted"/>
<evidence type="ECO:0000313" key="2">
    <source>
        <dbReference type="EMBL" id="CAK9316911.1"/>
    </source>
</evidence>
<dbReference type="Proteomes" id="UP001642487">
    <property type="component" value="Chromosome 3"/>
</dbReference>
<accession>A0ABP0YCS7</accession>
<protein>
    <submittedName>
        <fullName evidence="2">Uncharacterized protein</fullName>
    </submittedName>
</protein>
<keyword evidence="3" id="KW-1185">Reference proteome</keyword>